<dbReference type="Proteomes" id="UP001140234">
    <property type="component" value="Unassembled WGS sequence"/>
</dbReference>
<evidence type="ECO:0000313" key="2">
    <source>
        <dbReference type="Proteomes" id="UP001140234"/>
    </source>
</evidence>
<keyword evidence="1" id="KW-0456">Lyase</keyword>
<dbReference type="EC" id="4.1.3.4" evidence="1"/>
<accession>A0ACC1JTT7</accession>
<organism evidence="1 2">
    <name type="scientific">Coemansia nantahalensis</name>
    <dbReference type="NCBI Taxonomy" id="2789366"/>
    <lineage>
        <taxon>Eukaryota</taxon>
        <taxon>Fungi</taxon>
        <taxon>Fungi incertae sedis</taxon>
        <taxon>Zoopagomycota</taxon>
        <taxon>Kickxellomycotina</taxon>
        <taxon>Kickxellomycetes</taxon>
        <taxon>Kickxellales</taxon>
        <taxon>Kickxellaceae</taxon>
        <taxon>Coemansia</taxon>
    </lineage>
</organism>
<protein>
    <submittedName>
        <fullName evidence="1">Zuotin</fullName>
        <ecNumber evidence="1">4.1.3.4</ecNumber>
    </submittedName>
</protein>
<sequence length="272" mass="30410">MAAALEITLPAVAEAAPAAGSAVVHGALSPVATRGISPVGVYVQHYLRRLEKGGGGGEQTCHLKEHADHAEAEAAKVIADLSLDDEDDEEETEELLELDPKEWKEQDHYAVLGLSRLRYRATMDDIIRCHRKKVLRHHPDKKAAQGHANDDRFFKCIQKAFEILTDETKRRQWDSVDPAVSTAIPSAKAKGDFFAAYGPVFEREARFSNKTPVPQLGDDGSARADVEAFYEFWYGFDSWRSFEYKDKEDAGAGGNRDDKRYMDAKNRKQRAT</sequence>
<feature type="non-terminal residue" evidence="1">
    <location>
        <position position="272"/>
    </location>
</feature>
<comment type="caution">
    <text evidence="1">The sequence shown here is derived from an EMBL/GenBank/DDBJ whole genome shotgun (WGS) entry which is preliminary data.</text>
</comment>
<evidence type="ECO:0000313" key="1">
    <source>
        <dbReference type="EMBL" id="KAJ2766942.1"/>
    </source>
</evidence>
<dbReference type="EMBL" id="JANBUJ010001557">
    <property type="protein sequence ID" value="KAJ2766942.1"/>
    <property type="molecule type" value="Genomic_DNA"/>
</dbReference>
<gene>
    <name evidence="1" type="primary">zuo1_1</name>
    <name evidence="1" type="ORF">IWQ57_004158</name>
</gene>
<proteinExistence type="predicted"/>
<reference evidence="1" key="1">
    <citation type="submission" date="2022-07" db="EMBL/GenBank/DDBJ databases">
        <title>Phylogenomic reconstructions and comparative analyses of Kickxellomycotina fungi.</title>
        <authorList>
            <person name="Reynolds N.K."/>
            <person name="Stajich J.E."/>
            <person name="Barry K."/>
            <person name="Grigoriev I.V."/>
            <person name="Crous P."/>
            <person name="Smith M.E."/>
        </authorList>
    </citation>
    <scope>NUCLEOTIDE SEQUENCE</scope>
    <source>
        <strain evidence="1">CBS 109366</strain>
    </source>
</reference>
<name>A0ACC1JTT7_9FUNG</name>
<keyword evidence="2" id="KW-1185">Reference proteome</keyword>